<proteinExistence type="predicted"/>
<accession>A0ACA9YBQ1</accession>
<sequence>MTIEILQSDNKESPISKQLVEDIVRPIIAGSTDNLEEQLINELTNKFQTVSTRHKFLIQLTKIEGNDLKIDNKFGAIWEDKDGYMVVKIKEEEFHLMINIFWLFVS</sequence>
<evidence type="ECO:0000313" key="1">
    <source>
        <dbReference type="EMBL" id="CAH6722488.1"/>
    </source>
</evidence>
<evidence type="ECO:0000313" key="2">
    <source>
        <dbReference type="Proteomes" id="UP001152531"/>
    </source>
</evidence>
<dbReference type="Proteomes" id="UP001152531">
    <property type="component" value="Unassembled WGS sequence"/>
</dbReference>
<dbReference type="EMBL" id="CALSDN010000009">
    <property type="protein sequence ID" value="CAH6722488.1"/>
    <property type="molecule type" value="Genomic_DNA"/>
</dbReference>
<gene>
    <name evidence="1" type="ORF">CLIB1444_09S04676</name>
</gene>
<name>A0ACA9YBQ1_9ASCO</name>
<comment type="caution">
    <text evidence="1">The sequence shown here is derived from an EMBL/GenBank/DDBJ whole genome shotgun (WGS) entry which is preliminary data.</text>
</comment>
<protein>
    <submittedName>
        <fullName evidence="1">Uncharacterized protein</fullName>
    </submittedName>
</protein>
<reference evidence="1" key="1">
    <citation type="submission" date="2022-06" db="EMBL/GenBank/DDBJ databases">
        <authorList>
            <person name="Legras J.-L."/>
            <person name="Devillers H."/>
            <person name="Grondin C."/>
        </authorList>
    </citation>
    <scope>NUCLEOTIDE SEQUENCE</scope>
    <source>
        <strain evidence="1">CLIB 1444</strain>
    </source>
</reference>
<keyword evidence="2" id="KW-1185">Reference proteome</keyword>
<organism evidence="1 2">
    <name type="scientific">[Candida] jaroonii</name>
    <dbReference type="NCBI Taxonomy" id="467808"/>
    <lineage>
        <taxon>Eukaryota</taxon>
        <taxon>Fungi</taxon>
        <taxon>Dikarya</taxon>
        <taxon>Ascomycota</taxon>
        <taxon>Saccharomycotina</taxon>
        <taxon>Pichiomycetes</taxon>
        <taxon>Debaryomycetaceae</taxon>
        <taxon>Yamadazyma</taxon>
    </lineage>
</organism>